<dbReference type="AlphaFoldDB" id="A0AAE0Z053"/>
<comment type="caution">
    <text evidence="1">The sequence shown here is derived from an EMBL/GenBank/DDBJ whole genome shotgun (WGS) entry which is preliminary data.</text>
</comment>
<accession>A0AAE0Z053</accession>
<organism evidence="1 2">
    <name type="scientific">Elysia crispata</name>
    <name type="common">lettuce slug</name>
    <dbReference type="NCBI Taxonomy" id="231223"/>
    <lineage>
        <taxon>Eukaryota</taxon>
        <taxon>Metazoa</taxon>
        <taxon>Spiralia</taxon>
        <taxon>Lophotrochozoa</taxon>
        <taxon>Mollusca</taxon>
        <taxon>Gastropoda</taxon>
        <taxon>Heterobranchia</taxon>
        <taxon>Euthyneura</taxon>
        <taxon>Panpulmonata</taxon>
        <taxon>Sacoglossa</taxon>
        <taxon>Placobranchoidea</taxon>
        <taxon>Plakobranchidae</taxon>
        <taxon>Elysia</taxon>
    </lineage>
</organism>
<evidence type="ECO:0000313" key="1">
    <source>
        <dbReference type="EMBL" id="KAK3760474.1"/>
    </source>
</evidence>
<reference evidence="1" key="1">
    <citation type="journal article" date="2023" name="G3 (Bethesda)">
        <title>A reference genome for the long-term kleptoplast-retaining sea slug Elysia crispata morphotype clarki.</title>
        <authorList>
            <person name="Eastman K.E."/>
            <person name="Pendleton A.L."/>
            <person name="Shaikh M.A."/>
            <person name="Suttiyut T."/>
            <person name="Ogas R."/>
            <person name="Tomko P."/>
            <person name="Gavelis G."/>
            <person name="Widhalm J.R."/>
            <person name="Wisecaver J.H."/>
        </authorList>
    </citation>
    <scope>NUCLEOTIDE SEQUENCE</scope>
    <source>
        <strain evidence="1">ECLA1</strain>
    </source>
</reference>
<proteinExistence type="predicted"/>
<sequence>MWNKNREECKKKHLSGVRDIADKTERCRKLIAARKCDADFVAEICTEIHRWAIDRDWQAVTEVYYSDCTDSMSQGLSNLTKAEASWTKERKKQPEKTYDGPMCDTIAICSQQLKTTARFYQHLSEFPISEAAWNTSWKSMCNMRWGKFLCIERAGCTNSAIKVEAQLNKKRTEFMCSPDGEKYFLRVYRDGPLTCLGNSNTRMMWEKNHQECKKKHLSGIRDIAVKTERCRKLIAARKCDADFVAKICTEIHRWAIDRDWQAVTEVYYSDCTDSMSEALYNLTDTQLFVAKERKKMPGPDDIAIHLTYEQFTINID</sequence>
<protein>
    <submittedName>
        <fullName evidence="1">Uncharacterized protein</fullName>
    </submittedName>
</protein>
<dbReference type="EMBL" id="JAWDGP010004978">
    <property type="protein sequence ID" value="KAK3760474.1"/>
    <property type="molecule type" value="Genomic_DNA"/>
</dbReference>
<name>A0AAE0Z053_9GAST</name>
<evidence type="ECO:0000313" key="2">
    <source>
        <dbReference type="Proteomes" id="UP001283361"/>
    </source>
</evidence>
<keyword evidence="2" id="KW-1185">Reference proteome</keyword>
<dbReference type="Proteomes" id="UP001283361">
    <property type="component" value="Unassembled WGS sequence"/>
</dbReference>
<gene>
    <name evidence="1" type="ORF">RRG08_014323</name>
</gene>